<sequence>MYNYRRNPIKAGLISAAIVSILLNLFFIIMMLYGNSITMEGDHPAGPPPPRLDLPFALMHALTNFLLAFFLYELNFAVFAMHNIQHRYKVLLSVCFTIVGAVAFSLICSYISIEINGVRRGLHMMVRGSLFRDCFIAILVNLSTQIMYWQRKQEQSRIENEILKAENLRSKYEALRNQLDPHFLFNSLNTLNGLIVSNSAGAQEYVQHLSAMFRYTLNQTDVTTVRKELDFTRSYCNMMQIRYGDNLKIEINTDAVYDDYLTIPFSVQLLLENAIKHNVITRKYPLHITVMTLTVENMLVVSNPIQPKRDSGACSGFGLKNLSERYKLQFHQDIRINSSEHLFEVAIPLIKPSDHEGIDNRG</sequence>
<evidence type="ECO:0000313" key="5">
    <source>
        <dbReference type="Proteomes" id="UP000712007"/>
    </source>
</evidence>
<dbReference type="InterPro" id="IPR050640">
    <property type="entry name" value="Bact_2-comp_sensor_kinase"/>
</dbReference>
<reference evidence="4" key="2">
    <citation type="journal article" date="2021" name="PeerJ">
        <title>Extensive microbial diversity within the chicken gut microbiome revealed by metagenomics and culture.</title>
        <authorList>
            <person name="Gilroy R."/>
            <person name="Ravi A."/>
            <person name="Getino M."/>
            <person name="Pursley I."/>
            <person name="Horton D.L."/>
            <person name="Alikhan N.F."/>
            <person name="Baker D."/>
            <person name="Gharbi K."/>
            <person name="Hall N."/>
            <person name="Watson M."/>
            <person name="Adriaenssens E.M."/>
            <person name="Foster-Nyarko E."/>
            <person name="Jarju S."/>
            <person name="Secka A."/>
            <person name="Antonio M."/>
            <person name="Oren A."/>
            <person name="Chaudhuri R.R."/>
            <person name="La Ragione R."/>
            <person name="Hildebrand F."/>
            <person name="Pallen M.J."/>
        </authorList>
    </citation>
    <scope>NUCLEOTIDE SEQUENCE</scope>
    <source>
        <strain evidence="4">3924</strain>
    </source>
</reference>
<dbReference type="EMBL" id="JADIMV010000138">
    <property type="protein sequence ID" value="MBO8440596.1"/>
    <property type="molecule type" value="Genomic_DNA"/>
</dbReference>
<comment type="caution">
    <text evidence="4">The sequence shown here is derived from an EMBL/GenBank/DDBJ whole genome shotgun (WGS) entry which is preliminary data.</text>
</comment>
<feature type="transmembrane region" description="Helical" evidence="2">
    <location>
        <begin position="54"/>
        <end position="78"/>
    </location>
</feature>
<feature type="domain" description="Signal transduction histidine kinase internal region" evidence="3">
    <location>
        <begin position="171"/>
        <end position="247"/>
    </location>
</feature>
<proteinExistence type="predicted"/>
<dbReference type="PANTHER" id="PTHR34220">
    <property type="entry name" value="SENSOR HISTIDINE KINASE YPDA"/>
    <property type="match status" value="1"/>
</dbReference>
<keyword evidence="2" id="KW-1133">Transmembrane helix</keyword>
<keyword evidence="2" id="KW-0472">Membrane</keyword>
<name>A0A940IFE9_9BACT</name>
<dbReference type="Proteomes" id="UP000712007">
    <property type="component" value="Unassembled WGS sequence"/>
</dbReference>
<dbReference type="AlphaFoldDB" id="A0A940IFE9"/>
<evidence type="ECO:0000313" key="4">
    <source>
        <dbReference type="EMBL" id="MBO8440596.1"/>
    </source>
</evidence>
<feature type="transmembrane region" description="Helical" evidence="2">
    <location>
        <begin position="12"/>
        <end position="34"/>
    </location>
</feature>
<evidence type="ECO:0000256" key="2">
    <source>
        <dbReference type="SAM" id="Phobius"/>
    </source>
</evidence>
<reference evidence="4" key="1">
    <citation type="submission" date="2020-10" db="EMBL/GenBank/DDBJ databases">
        <authorList>
            <person name="Gilroy R."/>
        </authorList>
    </citation>
    <scope>NUCLEOTIDE SEQUENCE</scope>
    <source>
        <strain evidence="4">3924</strain>
    </source>
</reference>
<dbReference type="Pfam" id="PF06580">
    <property type="entry name" value="His_kinase"/>
    <property type="match status" value="1"/>
</dbReference>
<dbReference type="GO" id="GO:0016020">
    <property type="term" value="C:membrane"/>
    <property type="evidence" value="ECO:0007669"/>
    <property type="project" value="InterPro"/>
</dbReference>
<keyword evidence="1" id="KW-0175">Coiled coil</keyword>
<gene>
    <name evidence="4" type="ORF">IAC51_08110</name>
</gene>
<keyword evidence="2" id="KW-0812">Transmembrane</keyword>
<evidence type="ECO:0000256" key="1">
    <source>
        <dbReference type="SAM" id="Coils"/>
    </source>
</evidence>
<evidence type="ECO:0000259" key="3">
    <source>
        <dbReference type="Pfam" id="PF06580"/>
    </source>
</evidence>
<dbReference type="PANTHER" id="PTHR34220:SF7">
    <property type="entry name" value="SENSOR HISTIDINE KINASE YPDA"/>
    <property type="match status" value="1"/>
</dbReference>
<dbReference type="GO" id="GO:0000155">
    <property type="term" value="F:phosphorelay sensor kinase activity"/>
    <property type="evidence" value="ECO:0007669"/>
    <property type="project" value="InterPro"/>
</dbReference>
<dbReference type="InterPro" id="IPR010559">
    <property type="entry name" value="Sig_transdc_His_kin_internal"/>
</dbReference>
<organism evidence="4 5">
    <name type="scientific">Candidatus Aphodosoma intestinipullorum</name>
    <dbReference type="NCBI Taxonomy" id="2840674"/>
    <lineage>
        <taxon>Bacteria</taxon>
        <taxon>Pseudomonadati</taxon>
        <taxon>Bacteroidota</taxon>
        <taxon>Bacteroidia</taxon>
        <taxon>Bacteroidales</taxon>
        <taxon>Candidatus Aphodosoma</taxon>
    </lineage>
</organism>
<keyword evidence="4" id="KW-0418">Kinase</keyword>
<feature type="transmembrane region" description="Helical" evidence="2">
    <location>
        <begin position="90"/>
        <end position="113"/>
    </location>
</feature>
<protein>
    <submittedName>
        <fullName evidence="4">Histidine kinase</fullName>
    </submittedName>
</protein>
<feature type="coiled-coil region" evidence="1">
    <location>
        <begin position="151"/>
        <end position="178"/>
    </location>
</feature>
<keyword evidence="4" id="KW-0808">Transferase</keyword>
<accession>A0A940IFE9</accession>